<keyword evidence="3" id="KW-0862">Zinc</keyword>
<dbReference type="KEGG" id="woc:BA177_17750"/>
<organism evidence="5 6">
    <name type="scientific">Woeseia oceani</name>
    <dbReference type="NCBI Taxonomy" id="1548547"/>
    <lineage>
        <taxon>Bacteria</taxon>
        <taxon>Pseudomonadati</taxon>
        <taxon>Pseudomonadota</taxon>
        <taxon>Gammaproteobacteria</taxon>
        <taxon>Woeseiales</taxon>
        <taxon>Woeseiaceae</taxon>
        <taxon>Woeseia</taxon>
    </lineage>
</organism>
<evidence type="ECO:0000313" key="6">
    <source>
        <dbReference type="Proteomes" id="UP000092695"/>
    </source>
</evidence>
<name>A0A193LJR6_9GAMM</name>
<dbReference type="EMBL" id="CP016268">
    <property type="protein sequence ID" value="ANO52785.1"/>
    <property type="molecule type" value="Genomic_DNA"/>
</dbReference>
<dbReference type="AlphaFoldDB" id="A0A193LJR6"/>
<gene>
    <name evidence="5" type="ORF">BA177_17750</name>
</gene>
<sequence length="102" mass="11654">MRKLTTAPSIITINHYRNLLRSEGIDAFLRNEHLGSIVGEMPFQEVWPELWINNDLDYDRALQLIDAETLLQESPGEIWRCGNCGEDNEGQFAACWSCGLEN</sequence>
<dbReference type="STRING" id="1548547.BA177_17750"/>
<dbReference type="InterPro" id="IPR018551">
    <property type="entry name" value="DUF2007"/>
</dbReference>
<protein>
    <recommendedName>
        <fullName evidence="4">RanBP2-type domain-containing protein</fullName>
    </recommendedName>
</protein>
<dbReference type="GO" id="GO:0008270">
    <property type="term" value="F:zinc ion binding"/>
    <property type="evidence" value="ECO:0007669"/>
    <property type="project" value="UniProtKB-KW"/>
</dbReference>
<accession>A0A193LJR6</accession>
<proteinExistence type="predicted"/>
<dbReference type="PROSITE" id="PS01358">
    <property type="entry name" value="ZF_RANBP2_1"/>
    <property type="match status" value="1"/>
</dbReference>
<feature type="domain" description="RanBP2-type" evidence="4">
    <location>
        <begin position="79"/>
        <end position="98"/>
    </location>
</feature>
<dbReference type="InterPro" id="IPR001876">
    <property type="entry name" value="Znf_RanBP2"/>
</dbReference>
<evidence type="ECO:0000313" key="5">
    <source>
        <dbReference type="EMBL" id="ANO52785.1"/>
    </source>
</evidence>
<evidence type="ECO:0000256" key="2">
    <source>
        <dbReference type="ARBA" id="ARBA00022771"/>
    </source>
</evidence>
<keyword evidence="1" id="KW-0479">Metal-binding</keyword>
<evidence type="ECO:0000259" key="4">
    <source>
        <dbReference type="PROSITE" id="PS01358"/>
    </source>
</evidence>
<evidence type="ECO:0000256" key="3">
    <source>
        <dbReference type="ARBA" id="ARBA00022833"/>
    </source>
</evidence>
<reference evidence="5 6" key="1">
    <citation type="submission" date="2016-06" db="EMBL/GenBank/DDBJ databases">
        <title>Complete genome sequence of a deep-branching marine Gamma Proteobacterium Woeseia oceani type strain XK5.</title>
        <authorList>
            <person name="Mu D."/>
            <person name="Du Z."/>
        </authorList>
    </citation>
    <scope>NUCLEOTIDE SEQUENCE [LARGE SCALE GENOMIC DNA]</scope>
    <source>
        <strain evidence="5 6">XK5</strain>
    </source>
</reference>
<keyword evidence="2" id="KW-0863">Zinc-finger</keyword>
<dbReference type="Proteomes" id="UP000092695">
    <property type="component" value="Chromosome"/>
</dbReference>
<dbReference type="OrthoDB" id="9814654at2"/>
<keyword evidence="6" id="KW-1185">Reference proteome</keyword>
<evidence type="ECO:0000256" key="1">
    <source>
        <dbReference type="ARBA" id="ARBA00022723"/>
    </source>
</evidence>
<dbReference type="Pfam" id="PF09413">
    <property type="entry name" value="DUF2007"/>
    <property type="match status" value="1"/>
</dbReference>
<dbReference type="RefSeq" id="WP_068618449.1">
    <property type="nucleotide sequence ID" value="NZ_CP016268.1"/>
</dbReference>